<dbReference type="Proteomes" id="UP000250235">
    <property type="component" value="Unassembled WGS sequence"/>
</dbReference>
<keyword evidence="3" id="KW-1185">Reference proteome</keyword>
<gene>
    <name evidence="2" type="ORF">F511_41043</name>
</gene>
<dbReference type="EMBL" id="KQ998196">
    <property type="protein sequence ID" value="KZV43165.1"/>
    <property type="molecule type" value="Genomic_DNA"/>
</dbReference>
<sequence length="86" mass="9786">MVAKENKSSWVDTDSEESSSGTSSSNESEDEVECLMADDAEEVFDFSNLEFKCQELVTTLNDMVQEYEKLSQYFEEVKDEKESCAT</sequence>
<accession>A0A2Z7C8F0</accession>
<dbReference type="AlphaFoldDB" id="A0A2Z7C8F0"/>
<organism evidence="2 3">
    <name type="scientific">Dorcoceras hygrometricum</name>
    <dbReference type="NCBI Taxonomy" id="472368"/>
    <lineage>
        <taxon>Eukaryota</taxon>
        <taxon>Viridiplantae</taxon>
        <taxon>Streptophyta</taxon>
        <taxon>Embryophyta</taxon>
        <taxon>Tracheophyta</taxon>
        <taxon>Spermatophyta</taxon>
        <taxon>Magnoliopsida</taxon>
        <taxon>eudicotyledons</taxon>
        <taxon>Gunneridae</taxon>
        <taxon>Pentapetalae</taxon>
        <taxon>asterids</taxon>
        <taxon>lamiids</taxon>
        <taxon>Lamiales</taxon>
        <taxon>Gesneriaceae</taxon>
        <taxon>Didymocarpoideae</taxon>
        <taxon>Trichosporeae</taxon>
        <taxon>Loxocarpinae</taxon>
        <taxon>Dorcoceras</taxon>
    </lineage>
</organism>
<proteinExistence type="predicted"/>
<reference evidence="2 3" key="1">
    <citation type="journal article" date="2015" name="Proc. Natl. Acad. Sci. U.S.A.">
        <title>The resurrection genome of Boea hygrometrica: A blueprint for survival of dehydration.</title>
        <authorList>
            <person name="Xiao L."/>
            <person name="Yang G."/>
            <person name="Zhang L."/>
            <person name="Yang X."/>
            <person name="Zhao S."/>
            <person name="Ji Z."/>
            <person name="Zhou Q."/>
            <person name="Hu M."/>
            <person name="Wang Y."/>
            <person name="Chen M."/>
            <person name="Xu Y."/>
            <person name="Jin H."/>
            <person name="Xiao X."/>
            <person name="Hu G."/>
            <person name="Bao F."/>
            <person name="Hu Y."/>
            <person name="Wan P."/>
            <person name="Li L."/>
            <person name="Deng X."/>
            <person name="Kuang T."/>
            <person name="Xiang C."/>
            <person name="Zhu J.K."/>
            <person name="Oliver M.J."/>
            <person name="He Y."/>
        </authorList>
    </citation>
    <scope>NUCLEOTIDE SEQUENCE [LARGE SCALE GENOMIC DNA]</scope>
    <source>
        <strain evidence="3">cv. XS01</strain>
    </source>
</reference>
<evidence type="ECO:0000313" key="2">
    <source>
        <dbReference type="EMBL" id="KZV43165.1"/>
    </source>
</evidence>
<evidence type="ECO:0000313" key="3">
    <source>
        <dbReference type="Proteomes" id="UP000250235"/>
    </source>
</evidence>
<evidence type="ECO:0000256" key="1">
    <source>
        <dbReference type="SAM" id="MobiDB-lite"/>
    </source>
</evidence>
<protein>
    <submittedName>
        <fullName evidence="2">Uncharacterized protein</fullName>
    </submittedName>
</protein>
<name>A0A2Z7C8F0_9LAMI</name>
<feature type="region of interest" description="Disordered" evidence="1">
    <location>
        <begin position="1"/>
        <end position="32"/>
    </location>
</feature>